<evidence type="ECO:0000313" key="1">
    <source>
        <dbReference type="EMBL" id="MQM19973.1"/>
    </source>
</evidence>
<sequence>MCSVVESLYSVVESLYTVFESLYSGDIAPSRSIFIEELASPSIEVDIAAIEAGPPAPNWMDLLMAYLLRSELLSDEGEALKIRLRSHRLQLSVNNKLLEVPRLGLRRAGSAAGRRWCLSSAVAVRFGVEAAGDGGAMNGACGLLAGRPKIEAPGSLRRPGPDAVLRGELLCKCSWAEVCAEVAAKPGRWRRCAMVPCACGSDTEVRLVRWAVWCYRAAEVASWARPDLGGKGNAKQLA</sequence>
<protein>
    <submittedName>
        <fullName evidence="1">Uncharacterized protein</fullName>
    </submittedName>
</protein>
<organism evidence="1 2">
    <name type="scientific">Colocasia esculenta</name>
    <name type="common">Wild taro</name>
    <name type="synonym">Arum esculentum</name>
    <dbReference type="NCBI Taxonomy" id="4460"/>
    <lineage>
        <taxon>Eukaryota</taxon>
        <taxon>Viridiplantae</taxon>
        <taxon>Streptophyta</taxon>
        <taxon>Embryophyta</taxon>
        <taxon>Tracheophyta</taxon>
        <taxon>Spermatophyta</taxon>
        <taxon>Magnoliopsida</taxon>
        <taxon>Liliopsida</taxon>
        <taxon>Araceae</taxon>
        <taxon>Aroideae</taxon>
        <taxon>Colocasieae</taxon>
        <taxon>Colocasia</taxon>
    </lineage>
</organism>
<dbReference type="Proteomes" id="UP000652761">
    <property type="component" value="Unassembled WGS sequence"/>
</dbReference>
<reference evidence="1" key="1">
    <citation type="submission" date="2017-07" db="EMBL/GenBank/DDBJ databases">
        <title>Taro Niue Genome Assembly and Annotation.</title>
        <authorList>
            <person name="Atibalentja N."/>
            <person name="Keating K."/>
            <person name="Fields C.J."/>
        </authorList>
    </citation>
    <scope>NUCLEOTIDE SEQUENCE</scope>
    <source>
        <strain evidence="1">Niue_2</strain>
        <tissue evidence="1">Leaf</tissue>
    </source>
</reference>
<comment type="caution">
    <text evidence="1">The sequence shown here is derived from an EMBL/GenBank/DDBJ whole genome shotgun (WGS) entry which is preliminary data.</text>
</comment>
<dbReference type="AlphaFoldDB" id="A0A843XL94"/>
<proteinExistence type="predicted"/>
<evidence type="ECO:0000313" key="2">
    <source>
        <dbReference type="Proteomes" id="UP000652761"/>
    </source>
</evidence>
<accession>A0A843XL94</accession>
<name>A0A843XL94_COLES</name>
<keyword evidence="2" id="KW-1185">Reference proteome</keyword>
<gene>
    <name evidence="1" type="ORF">Taro_052988</name>
</gene>
<dbReference type="EMBL" id="NMUH01009364">
    <property type="protein sequence ID" value="MQM19973.1"/>
    <property type="molecule type" value="Genomic_DNA"/>
</dbReference>